<dbReference type="AlphaFoldDB" id="A0A4V2US18"/>
<evidence type="ECO:0000256" key="6">
    <source>
        <dbReference type="RuleBase" id="RU004168"/>
    </source>
</evidence>
<feature type="active site" evidence="5">
    <location>
        <position position="36"/>
    </location>
</feature>
<evidence type="ECO:0000256" key="2">
    <source>
        <dbReference type="ARBA" id="ARBA00012150"/>
    </source>
</evidence>
<dbReference type="OrthoDB" id="9808093at2"/>
<dbReference type="GO" id="GO:0003998">
    <property type="term" value="F:acylphosphatase activity"/>
    <property type="evidence" value="ECO:0007669"/>
    <property type="project" value="UniProtKB-EC"/>
</dbReference>
<evidence type="ECO:0000313" key="8">
    <source>
        <dbReference type="EMBL" id="TCS79692.1"/>
    </source>
</evidence>
<dbReference type="PROSITE" id="PS00151">
    <property type="entry name" value="ACYLPHOSPHATASE_2"/>
    <property type="match status" value="1"/>
</dbReference>
<proteinExistence type="inferred from homology"/>
<dbReference type="Gene3D" id="3.30.70.100">
    <property type="match status" value="1"/>
</dbReference>
<evidence type="ECO:0000256" key="4">
    <source>
        <dbReference type="ARBA" id="ARBA00047645"/>
    </source>
</evidence>
<feature type="domain" description="Acylphosphatase-like" evidence="7">
    <location>
        <begin position="3"/>
        <end position="90"/>
    </location>
</feature>
<dbReference type="Proteomes" id="UP000295188">
    <property type="component" value="Unassembled WGS sequence"/>
</dbReference>
<dbReference type="EC" id="3.6.1.7" evidence="2 5"/>
<name>A0A4V2US18_9FIRM</name>
<dbReference type="InterPro" id="IPR001792">
    <property type="entry name" value="Acylphosphatase-like_dom"/>
</dbReference>
<dbReference type="EMBL" id="SMAA01000006">
    <property type="protein sequence ID" value="TCS79692.1"/>
    <property type="molecule type" value="Genomic_DNA"/>
</dbReference>
<evidence type="ECO:0000259" key="7">
    <source>
        <dbReference type="PROSITE" id="PS51160"/>
    </source>
</evidence>
<accession>A0A4V2US18</accession>
<dbReference type="PANTHER" id="PTHR47268">
    <property type="entry name" value="ACYLPHOSPHATASE"/>
    <property type="match status" value="1"/>
</dbReference>
<comment type="caution">
    <text evidence="8">The sequence shown here is derived from an EMBL/GenBank/DDBJ whole genome shotgun (WGS) entry which is preliminary data.</text>
</comment>
<sequence>MKRLFAQAYGRVQGVGFRYFVQSAAKKYGLSGWVKNMSDGSVTMEVQGDAPKLDSLFAEIKKGNVFIKVARIDTKSINIVDGDNGFDIKY</sequence>
<gene>
    <name evidence="8" type="ORF">EDC37_106108</name>
</gene>
<dbReference type="InterPro" id="IPR017968">
    <property type="entry name" value="Acylphosphatase_CS"/>
</dbReference>
<dbReference type="SUPFAM" id="SSF54975">
    <property type="entry name" value="Acylphosphatase/BLUF domain-like"/>
    <property type="match status" value="1"/>
</dbReference>
<protein>
    <recommendedName>
        <fullName evidence="3 5">acylphosphatase</fullName>
        <ecNumber evidence="2 5">3.6.1.7</ecNumber>
    </recommendedName>
</protein>
<comment type="similarity">
    <text evidence="1 6">Belongs to the acylphosphatase family.</text>
</comment>
<dbReference type="Pfam" id="PF00708">
    <property type="entry name" value="Acylphosphatase"/>
    <property type="match status" value="1"/>
</dbReference>
<feature type="active site" evidence="5">
    <location>
        <position position="18"/>
    </location>
</feature>
<dbReference type="PRINTS" id="PR00112">
    <property type="entry name" value="ACYLPHPHTASE"/>
</dbReference>
<keyword evidence="5" id="KW-0378">Hydrolase</keyword>
<comment type="catalytic activity">
    <reaction evidence="4 5">
        <text>an acyl phosphate + H2O = a carboxylate + phosphate + H(+)</text>
        <dbReference type="Rhea" id="RHEA:14965"/>
        <dbReference type="ChEBI" id="CHEBI:15377"/>
        <dbReference type="ChEBI" id="CHEBI:15378"/>
        <dbReference type="ChEBI" id="CHEBI:29067"/>
        <dbReference type="ChEBI" id="CHEBI:43474"/>
        <dbReference type="ChEBI" id="CHEBI:59918"/>
        <dbReference type="EC" id="3.6.1.7"/>
    </reaction>
</comment>
<organism evidence="8 9">
    <name type="scientific">Pectinatus cerevisiiphilus</name>
    <dbReference type="NCBI Taxonomy" id="86956"/>
    <lineage>
        <taxon>Bacteria</taxon>
        <taxon>Bacillati</taxon>
        <taxon>Bacillota</taxon>
        <taxon>Negativicutes</taxon>
        <taxon>Selenomonadales</taxon>
        <taxon>Selenomonadaceae</taxon>
        <taxon>Pectinatus</taxon>
    </lineage>
</organism>
<evidence type="ECO:0000256" key="1">
    <source>
        <dbReference type="ARBA" id="ARBA00005614"/>
    </source>
</evidence>
<reference evidence="8 9" key="1">
    <citation type="submission" date="2019-03" db="EMBL/GenBank/DDBJ databases">
        <title>Genomic Encyclopedia of Type Strains, Phase IV (KMG-IV): sequencing the most valuable type-strain genomes for metagenomic binning, comparative biology and taxonomic classification.</title>
        <authorList>
            <person name="Goeker M."/>
        </authorList>
    </citation>
    <scope>NUCLEOTIDE SEQUENCE [LARGE SCALE GENOMIC DNA]</scope>
    <source>
        <strain evidence="8 9">DSM 20467</strain>
    </source>
</reference>
<dbReference type="PANTHER" id="PTHR47268:SF4">
    <property type="entry name" value="ACYLPHOSPHATASE"/>
    <property type="match status" value="1"/>
</dbReference>
<dbReference type="PROSITE" id="PS51160">
    <property type="entry name" value="ACYLPHOSPHATASE_3"/>
    <property type="match status" value="1"/>
</dbReference>
<dbReference type="InterPro" id="IPR020456">
    <property type="entry name" value="Acylphosphatase"/>
</dbReference>
<evidence type="ECO:0000256" key="3">
    <source>
        <dbReference type="ARBA" id="ARBA00015991"/>
    </source>
</evidence>
<evidence type="ECO:0000313" key="9">
    <source>
        <dbReference type="Proteomes" id="UP000295188"/>
    </source>
</evidence>
<evidence type="ECO:0000256" key="5">
    <source>
        <dbReference type="PROSITE-ProRule" id="PRU00520"/>
    </source>
</evidence>
<keyword evidence="9" id="KW-1185">Reference proteome</keyword>
<dbReference type="RefSeq" id="WP_132548770.1">
    <property type="nucleotide sequence ID" value="NZ_SMAA01000006.1"/>
</dbReference>
<dbReference type="InterPro" id="IPR036046">
    <property type="entry name" value="Acylphosphatase-like_dom_sf"/>
</dbReference>